<evidence type="ECO:0000259" key="7">
    <source>
        <dbReference type="PROSITE" id="PS51085"/>
    </source>
</evidence>
<comment type="caution">
    <text evidence="8">The sequence shown here is derived from an EMBL/GenBank/DDBJ whole genome shotgun (WGS) entry which is preliminary data.</text>
</comment>
<dbReference type="InterPro" id="IPR051452">
    <property type="entry name" value="Diverse_Oxidoreductases"/>
</dbReference>
<dbReference type="Gene3D" id="3.10.20.30">
    <property type="match status" value="1"/>
</dbReference>
<dbReference type="EMBL" id="JACQAY010000239">
    <property type="protein sequence ID" value="MBI3540071.1"/>
    <property type="molecule type" value="Genomic_DNA"/>
</dbReference>
<dbReference type="InterPro" id="IPR002888">
    <property type="entry name" value="2Fe-2S-bd"/>
</dbReference>
<reference evidence="8" key="1">
    <citation type="submission" date="2020-07" db="EMBL/GenBank/DDBJ databases">
        <title>Huge and variable diversity of episymbiotic CPR bacteria and DPANN archaea in groundwater ecosystems.</title>
        <authorList>
            <person name="He C.Y."/>
            <person name="Keren R."/>
            <person name="Whittaker M."/>
            <person name="Farag I.F."/>
            <person name="Doudna J."/>
            <person name="Cate J.H.D."/>
            <person name="Banfield J.F."/>
        </authorList>
    </citation>
    <scope>NUCLEOTIDE SEQUENCE</scope>
    <source>
        <strain evidence="8">NC_groundwater_928_Pr1_S-0.2um_72_17</strain>
    </source>
</reference>
<evidence type="ECO:0000256" key="2">
    <source>
        <dbReference type="ARBA" id="ARBA00022723"/>
    </source>
</evidence>
<dbReference type="Pfam" id="PF00111">
    <property type="entry name" value="Fer2"/>
    <property type="match status" value="1"/>
</dbReference>
<keyword evidence="3" id="KW-0560">Oxidoreductase</keyword>
<keyword evidence="2" id="KW-0479">Metal-binding</keyword>
<keyword evidence="4" id="KW-0408">Iron</keyword>
<feature type="domain" description="2Fe-2S ferredoxin-type" evidence="7">
    <location>
        <begin position="4"/>
        <end position="80"/>
    </location>
</feature>
<dbReference type="SUPFAM" id="SSF54292">
    <property type="entry name" value="2Fe-2S ferredoxin-like"/>
    <property type="match status" value="1"/>
</dbReference>
<dbReference type="FunFam" id="3.10.20.30:FF:000020">
    <property type="entry name" value="Xanthine dehydrogenase iron-sulfur subunit"/>
    <property type="match status" value="1"/>
</dbReference>
<gene>
    <name evidence="8" type="ORF">HY076_07340</name>
</gene>
<dbReference type="PANTHER" id="PTHR44379:SF8">
    <property type="entry name" value="XANTHINE DEHYDROGENASE IRON-SULFUR-BINDING SUBUNIT XDHC-RELATED"/>
    <property type="match status" value="1"/>
</dbReference>
<feature type="region of interest" description="Disordered" evidence="6">
    <location>
        <begin position="163"/>
        <end position="189"/>
    </location>
</feature>
<dbReference type="GO" id="GO:0046872">
    <property type="term" value="F:metal ion binding"/>
    <property type="evidence" value="ECO:0007669"/>
    <property type="project" value="UniProtKB-KW"/>
</dbReference>
<proteinExistence type="predicted"/>
<dbReference type="PROSITE" id="PS00197">
    <property type="entry name" value="2FE2S_FER_1"/>
    <property type="match status" value="1"/>
</dbReference>
<evidence type="ECO:0000256" key="3">
    <source>
        <dbReference type="ARBA" id="ARBA00023002"/>
    </source>
</evidence>
<dbReference type="AlphaFoldDB" id="A0A9D6L798"/>
<dbReference type="Proteomes" id="UP000807850">
    <property type="component" value="Unassembled WGS sequence"/>
</dbReference>
<dbReference type="GO" id="GO:0016491">
    <property type="term" value="F:oxidoreductase activity"/>
    <property type="evidence" value="ECO:0007669"/>
    <property type="project" value="UniProtKB-KW"/>
</dbReference>
<evidence type="ECO:0000313" key="9">
    <source>
        <dbReference type="Proteomes" id="UP000807850"/>
    </source>
</evidence>
<evidence type="ECO:0000256" key="6">
    <source>
        <dbReference type="SAM" id="MobiDB-lite"/>
    </source>
</evidence>
<dbReference type="SUPFAM" id="SSF47741">
    <property type="entry name" value="CO dehydrogenase ISP C-domain like"/>
    <property type="match status" value="1"/>
</dbReference>
<sequence length="189" mass="19908">MSRIAVTFTLNGARRRVRVAPMKRLLDVLREDCALTGTKEGCGEGECGACTVLIDGRAANSCLIPAVHADGATLVTVEGLARRGGALSALQQAFVTMGGAQCGICTPGILVSAQELLLRSRGRVPGDAEVREALAGNLCRCTGYQKIVDAVRAAAREAMPARARAARRAPKARATAKARRTAKRARRAR</sequence>
<dbReference type="InterPro" id="IPR006058">
    <property type="entry name" value="2Fe2S_fd_BS"/>
</dbReference>
<keyword evidence="1" id="KW-0001">2Fe-2S</keyword>
<evidence type="ECO:0000256" key="1">
    <source>
        <dbReference type="ARBA" id="ARBA00022714"/>
    </source>
</evidence>
<dbReference type="InterPro" id="IPR001041">
    <property type="entry name" value="2Fe-2S_ferredoxin-type"/>
</dbReference>
<accession>A0A9D6L798</accession>
<keyword evidence="5" id="KW-0411">Iron-sulfur</keyword>
<dbReference type="PROSITE" id="PS51085">
    <property type="entry name" value="2FE2S_FER_2"/>
    <property type="match status" value="1"/>
</dbReference>
<protein>
    <submittedName>
        <fullName evidence="8">(2Fe-2S)-binding protein</fullName>
    </submittedName>
</protein>
<dbReference type="InterPro" id="IPR036884">
    <property type="entry name" value="2Fe-2S-bd_dom_sf"/>
</dbReference>
<dbReference type="Pfam" id="PF01799">
    <property type="entry name" value="Fer2_2"/>
    <property type="match status" value="1"/>
</dbReference>
<dbReference type="PANTHER" id="PTHR44379">
    <property type="entry name" value="OXIDOREDUCTASE WITH IRON-SULFUR SUBUNIT"/>
    <property type="match status" value="1"/>
</dbReference>
<feature type="compositionally biased region" description="Basic residues" evidence="6">
    <location>
        <begin position="164"/>
        <end position="189"/>
    </location>
</feature>
<evidence type="ECO:0000256" key="5">
    <source>
        <dbReference type="ARBA" id="ARBA00023014"/>
    </source>
</evidence>
<evidence type="ECO:0000313" key="8">
    <source>
        <dbReference type="EMBL" id="MBI3540071.1"/>
    </source>
</evidence>
<name>A0A9D6L798_UNCEI</name>
<dbReference type="InterPro" id="IPR036010">
    <property type="entry name" value="2Fe-2S_ferredoxin-like_sf"/>
</dbReference>
<dbReference type="InterPro" id="IPR012675">
    <property type="entry name" value="Beta-grasp_dom_sf"/>
</dbReference>
<evidence type="ECO:0000256" key="4">
    <source>
        <dbReference type="ARBA" id="ARBA00023004"/>
    </source>
</evidence>
<dbReference type="Gene3D" id="1.10.150.120">
    <property type="entry name" value="[2Fe-2S]-binding domain"/>
    <property type="match status" value="1"/>
</dbReference>
<organism evidence="8 9">
    <name type="scientific">Eiseniibacteriota bacterium</name>
    <dbReference type="NCBI Taxonomy" id="2212470"/>
    <lineage>
        <taxon>Bacteria</taxon>
        <taxon>Candidatus Eiseniibacteriota</taxon>
    </lineage>
</organism>
<dbReference type="CDD" id="cd00207">
    <property type="entry name" value="fer2"/>
    <property type="match status" value="1"/>
</dbReference>
<dbReference type="GO" id="GO:0051537">
    <property type="term" value="F:2 iron, 2 sulfur cluster binding"/>
    <property type="evidence" value="ECO:0007669"/>
    <property type="project" value="UniProtKB-KW"/>
</dbReference>